<evidence type="ECO:0000313" key="2">
    <source>
        <dbReference type="EMBL" id="GAJ12446.1"/>
    </source>
</evidence>
<proteinExistence type="predicted"/>
<dbReference type="InterPro" id="IPR015421">
    <property type="entry name" value="PyrdxlP-dep_Trfase_major"/>
</dbReference>
<sequence length="113" mass="12672">RKGITFGLPTEDAIWVGEELARRFGLPYWQVYMTASDANKFAIRIARAVTGRDMVLVYHGCYHGSIDETSVTFRDGKAVPDSISVVWRLPDPSRRTQIIEFNDVGALEKALSP</sequence>
<reference evidence="2" key="1">
    <citation type="journal article" date="2014" name="Front. Microbiol.">
        <title>High frequency of phylogenetically diverse reductive dehalogenase-homologous genes in deep subseafloor sedimentary metagenomes.</title>
        <authorList>
            <person name="Kawai M."/>
            <person name="Futagami T."/>
            <person name="Toyoda A."/>
            <person name="Takaki Y."/>
            <person name="Nishi S."/>
            <person name="Hori S."/>
            <person name="Arai W."/>
            <person name="Tsubouchi T."/>
            <person name="Morono Y."/>
            <person name="Uchiyama I."/>
            <person name="Ito T."/>
            <person name="Fujiyama A."/>
            <person name="Inagaki F."/>
            <person name="Takami H."/>
        </authorList>
    </citation>
    <scope>NUCLEOTIDE SEQUENCE</scope>
    <source>
        <strain evidence="2">Expedition CK06-06</strain>
    </source>
</reference>
<accession>X1VEA1</accession>
<evidence type="ECO:0000256" key="1">
    <source>
        <dbReference type="ARBA" id="ARBA00001933"/>
    </source>
</evidence>
<feature type="non-terminal residue" evidence="2">
    <location>
        <position position="1"/>
    </location>
</feature>
<dbReference type="InterPro" id="IPR015424">
    <property type="entry name" value="PyrdxlP-dep_Trfase"/>
</dbReference>
<evidence type="ECO:0008006" key="3">
    <source>
        <dbReference type="Google" id="ProtNLM"/>
    </source>
</evidence>
<dbReference type="PANTHER" id="PTHR43713">
    <property type="entry name" value="GLUTAMATE-1-SEMIALDEHYDE 2,1-AMINOMUTASE"/>
    <property type="match status" value="1"/>
</dbReference>
<dbReference type="AlphaFoldDB" id="X1VEA1"/>
<dbReference type="EMBL" id="BARW01035004">
    <property type="protein sequence ID" value="GAJ12446.1"/>
    <property type="molecule type" value="Genomic_DNA"/>
</dbReference>
<name>X1VEA1_9ZZZZ</name>
<dbReference type="Gene3D" id="3.40.640.10">
    <property type="entry name" value="Type I PLP-dependent aspartate aminotransferase-like (Major domain)"/>
    <property type="match status" value="1"/>
</dbReference>
<comment type="caution">
    <text evidence="2">The sequence shown here is derived from an EMBL/GenBank/DDBJ whole genome shotgun (WGS) entry which is preliminary data.</text>
</comment>
<comment type="cofactor">
    <cofactor evidence="1">
        <name>pyridoxal 5'-phosphate</name>
        <dbReference type="ChEBI" id="CHEBI:597326"/>
    </cofactor>
</comment>
<gene>
    <name evidence="2" type="ORF">S12H4_54706</name>
</gene>
<dbReference type="PANTHER" id="PTHR43713:SF3">
    <property type="entry name" value="GLUTAMATE-1-SEMIALDEHYDE 2,1-AMINOMUTASE 1, CHLOROPLASTIC-RELATED"/>
    <property type="match status" value="1"/>
</dbReference>
<dbReference type="SUPFAM" id="SSF53383">
    <property type="entry name" value="PLP-dependent transferases"/>
    <property type="match status" value="1"/>
</dbReference>
<protein>
    <recommendedName>
        <fullName evidence="3">Aminotransferase class III-fold pyridoxal phosphate-dependent enzyme</fullName>
    </recommendedName>
</protein>
<organism evidence="2">
    <name type="scientific">marine sediment metagenome</name>
    <dbReference type="NCBI Taxonomy" id="412755"/>
    <lineage>
        <taxon>unclassified sequences</taxon>
        <taxon>metagenomes</taxon>
        <taxon>ecological metagenomes</taxon>
    </lineage>
</organism>